<dbReference type="STRING" id="205917.A0A4Y9YY38"/>
<accession>A0A4Y9YY38</accession>
<dbReference type="PANTHER" id="PTHR31642:SF310">
    <property type="entry name" value="FATTY ALCOHOL:CAFFEOYL-COA ACYLTRANSFERASE"/>
    <property type="match status" value="1"/>
</dbReference>
<feature type="compositionally biased region" description="Polar residues" evidence="2">
    <location>
        <begin position="1"/>
        <end position="12"/>
    </location>
</feature>
<dbReference type="EMBL" id="SEOQ01000188">
    <property type="protein sequence ID" value="TFY67516.1"/>
    <property type="molecule type" value="Genomic_DNA"/>
</dbReference>
<evidence type="ECO:0008006" key="5">
    <source>
        <dbReference type="Google" id="ProtNLM"/>
    </source>
</evidence>
<evidence type="ECO:0000256" key="2">
    <source>
        <dbReference type="SAM" id="MobiDB-lite"/>
    </source>
</evidence>
<protein>
    <recommendedName>
        <fullName evidence="5">Transferase</fullName>
    </recommendedName>
</protein>
<evidence type="ECO:0000313" key="4">
    <source>
        <dbReference type="Proteomes" id="UP000298327"/>
    </source>
</evidence>
<dbReference type="Pfam" id="PF02458">
    <property type="entry name" value="Transferase"/>
    <property type="match status" value="1"/>
</dbReference>
<dbReference type="OrthoDB" id="1862401at2759"/>
<keyword evidence="4" id="KW-1185">Reference proteome</keyword>
<dbReference type="Gene3D" id="3.30.559.10">
    <property type="entry name" value="Chloramphenicol acetyltransferase-like domain"/>
    <property type="match status" value="2"/>
</dbReference>
<dbReference type="Proteomes" id="UP000298327">
    <property type="component" value="Unassembled WGS sequence"/>
</dbReference>
<dbReference type="PANTHER" id="PTHR31642">
    <property type="entry name" value="TRICHOTHECENE 3-O-ACETYLTRANSFERASE"/>
    <property type="match status" value="1"/>
</dbReference>
<evidence type="ECO:0000256" key="1">
    <source>
        <dbReference type="ARBA" id="ARBA00022679"/>
    </source>
</evidence>
<dbReference type="GO" id="GO:0016747">
    <property type="term" value="F:acyltransferase activity, transferring groups other than amino-acyl groups"/>
    <property type="evidence" value="ECO:0007669"/>
    <property type="project" value="TreeGrafter"/>
</dbReference>
<comment type="caution">
    <text evidence="3">The sequence shown here is derived from an EMBL/GenBank/DDBJ whole genome shotgun (WGS) entry which is preliminary data.</text>
</comment>
<gene>
    <name evidence="3" type="ORF">EVG20_g3910</name>
</gene>
<dbReference type="AlphaFoldDB" id="A0A4Y9YY38"/>
<evidence type="ECO:0000313" key="3">
    <source>
        <dbReference type="EMBL" id="TFY67516.1"/>
    </source>
</evidence>
<name>A0A4Y9YY38_9AGAM</name>
<feature type="region of interest" description="Disordered" evidence="2">
    <location>
        <begin position="1"/>
        <end position="24"/>
    </location>
</feature>
<dbReference type="InterPro" id="IPR023213">
    <property type="entry name" value="CAT-like_dom_sf"/>
</dbReference>
<sequence length="459" mass="49334">MSQSPTAATHTTMRVKPSGKLGNPAPAPITLHGLDMLLPHLFIRLHFFFSPDKAASDTVGHLKASLADVLDLYPPVAGSLRPGPDGKLAFHSDGRGVDFIQHDVPYPYSDVPEGDSASLGPQVDVERMPDGPVFAVKVTRFSCGTIALCVAMDHWLTDLQGCVDFVATWAKVARGEVVAPSSVPHDWTHAPLRYFAEVDASPLVAPPDDTPSYTPPAPPSGPPPPATQLRYFVSDSSLQALKADCTPRTNGNADKTGGVSWISSGDALTALLWRASVRCRRSADLGKEKMDTLALAMDGRDRSPGKVMANGQYLGNFIVPATMGLPVETLLQKDMDTLSYVAGTIRKELLEQTKPEVIKAKVEFVESAEPNAGQIVQQFDTLLTNWARFALAGPVNDFGWGAPMGFAIGDIKLPTRGMVVIRANGGVLNVVALEEEAAELLKGDEELLKYGEFVSRWIL</sequence>
<feature type="region of interest" description="Disordered" evidence="2">
    <location>
        <begin position="205"/>
        <end position="226"/>
    </location>
</feature>
<dbReference type="InterPro" id="IPR050317">
    <property type="entry name" value="Plant_Fungal_Acyltransferase"/>
</dbReference>
<keyword evidence="1" id="KW-0808">Transferase</keyword>
<proteinExistence type="predicted"/>
<reference evidence="3 4" key="1">
    <citation type="submission" date="2019-02" db="EMBL/GenBank/DDBJ databases">
        <title>Genome sequencing of the rare red list fungi Dentipellis fragilis.</title>
        <authorList>
            <person name="Buettner E."/>
            <person name="Kellner H."/>
        </authorList>
    </citation>
    <scope>NUCLEOTIDE SEQUENCE [LARGE SCALE GENOMIC DNA]</scope>
    <source>
        <strain evidence="3 4">DSM 105465</strain>
    </source>
</reference>
<organism evidence="3 4">
    <name type="scientific">Dentipellis fragilis</name>
    <dbReference type="NCBI Taxonomy" id="205917"/>
    <lineage>
        <taxon>Eukaryota</taxon>
        <taxon>Fungi</taxon>
        <taxon>Dikarya</taxon>
        <taxon>Basidiomycota</taxon>
        <taxon>Agaricomycotina</taxon>
        <taxon>Agaricomycetes</taxon>
        <taxon>Russulales</taxon>
        <taxon>Hericiaceae</taxon>
        <taxon>Dentipellis</taxon>
    </lineage>
</organism>